<proteinExistence type="predicted"/>
<dbReference type="InterPro" id="IPR002110">
    <property type="entry name" value="Ankyrin_rpt"/>
</dbReference>
<dbReference type="InterPro" id="IPR036770">
    <property type="entry name" value="Ankyrin_rpt-contain_sf"/>
</dbReference>
<evidence type="ECO:0000313" key="5">
    <source>
        <dbReference type="Proteomes" id="UP000799424"/>
    </source>
</evidence>
<dbReference type="SUPFAM" id="SSF48403">
    <property type="entry name" value="Ankyrin repeat"/>
    <property type="match status" value="1"/>
</dbReference>
<dbReference type="Proteomes" id="UP000799424">
    <property type="component" value="Unassembled WGS sequence"/>
</dbReference>
<keyword evidence="5" id="KW-1185">Reference proteome</keyword>
<organism evidence="4 5">
    <name type="scientific">Ophiobolus disseminans</name>
    <dbReference type="NCBI Taxonomy" id="1469910"/>
    <lineage>
        <taxon>Eukaryota</taxon>
        <taxon>Fungi</taxon>
        <taxon>Dikarya</taxon>
        <taxon>Ascomycota</taxon>
        <taxon>Pezizomycotina</taxon>
        <taxon>Dothideomycetes</taxon>
        <taxon>Pleosporomycetidae</taxon>
        <taxon>Pleosporales</taxon>
        <taxon>Pleosporineae</taxon>
        <taxon>Phaeosphaeriaceae</taxon>
        <taxon>Ophiobolus</taxon>
    </lineage>
</organism>
<dbReference type="Pfam" id="PF13637">
    <property type="entry name" value="Ank_4"/>
    <property type="match status" value="1"/>
</dbReference>
<accession>A0A6A7A266</accession>
<dbReference type="OrthoDB" id="194358at2759"/>
<protein>
    <submittedName>
        <fullName evidence="4">Uncharacterized protein</fullName>
    </submittedName>
</protein>
<evidence type="ECO:0000256" key="1">
    <source>
        <dbReference type="ARBA" id="ARBA00022737"/>
    </source>
</evidence>
<dbReference type="PROSITE" id="PS50088">
    <property type="entry name" value="ANK_REPEAT"/>
    <property type="match status" value="1"/>
</dbReference>
<gene>
    <name evidence="4" type="ORF">CC86DRAFT_405338</name>
</gene>
<name>A0A6A7A266_9PLEO</name>
<dbReference type="InterPro" id="IPR050776">
    <property type="entry name" value="Ank_Repeat/CDKN_Inhibitor"/>
</dbReference>
<feature type="repeat" description="ANK" evidence="3">
    <location>
        <begin position="166"/>
        <end position="192"/>
    </location>
</feature>
<evidence type="ECO:0000313" key="4">
    <source>
        <dbReference type="EMBL" id="KAF2827196.1"/>
    </source>
</evidence>
<dbReference type="Gene3D" id="1.25.40.20">
    <property type="entry name" value="Ankyrin repeat-containing domain"/>
    <property type="match status" value="1"/>
</dbReference>
<evidence type="ECO:0000256" key="3">
    <source>
        <dbReference type="PROSITE-ProRule" id="PRU00023"/>
    </source>
</evidence>
<dbReference type="EMBL" id="MU006224">
    <property type="protein sequence ID" value="KAF2827196.1"/>
    <property type="molecule type" value="Genomic_DNA"/>
</dbReference>
<dbReference type="AlphaFoldDB" id="A0A6A7A266"/>
<dbReference type="SMART" id="SM00248">
    <property type="entry name" value="ANK"/>
    <property type="match status" value="2"/>
</dbReference>
<keyword evidence="2 3" id="KW-0040">ANK repeat</keyword>
<dbReference type="PROSITE" id="PS50297">
    <property type="entry name" value="ANK_REP_REGION"/>
    <property type="match status" value="1"/>
</dbReference>
<dbReference type="PANTHER" id="PTHR24201">
    <property type="entry name" value="ANK_REP_REGION DOMAIN-CONTAINING PROTEIN"/>
    <property type="match status" value="1"/>
</dbReference>
<reference evidence="4" key="1">
    <citation type="journal article" date="2020" name="Stud. Mycol.">
        <title>101 Dothideomycetes genomes: a test case for predicting lifestyles and emergence of pathogens.</title>
        <authorList>
            <person name="Haridas S."/>
            <person name="Albert R."/>
            <person name="Binder M."/>
            <person name="Bloem J."/>
            <person name="Labutti K."/>
            <person name="Salamov A."/>
            <person name="Andreopoulos B."/>
            <person name="Baker S."/>
            <person name="Barry K."/>
            <person name="Bills G."/>
            <person name="Bluhm B."/>
            <person name="Cannon C."/>
            <person name="Castanera R."/>
            <person name="Culley D."/>
            <person name="Daum C."/>
            <person name="Ezra D."/>
            <person name="Gonzalez J."/>
            <person name="Henrissat B."/>
            <person name="Kuo A."/>
            <person name="Liang C."/>
            <person name="Lipzen A."/>
            <person name="Lutzoni F."/>
            <person name="Magnuson J."/>
            <person name="Mondo S."/>
            <person name="Nolan M."/>
            <person name="Ohm R."/>
            <person name="Pangilinan J."/>
            <person name="Park H.-J."/>
            <person name="Ramirez L."/>
            <person name="Alfaro M."/>
            <person name="Sun H."/>
            <person name="Tritt A."/>
            <person name="Yoshinaga Y."/>
            <person name="Zwiers L.-H."/>
            <person name="Turgeon B."/>
            <person name="Goodwin S."/>
            <person name="Spatafora J."/>
            <person name="Crous P."/>
            <person name="Grigoriev I."/>
        </authorList>
    </citation>
    <scope>NUCLEOTIDE SEQUENCE</scope>
    <source>
        <strain evidence="4">CBS 113818</strain>
    </source>
</reference>
<evidence type="ECO:0000256" key="2">
    <source>
        <dbReference type="ARBA" id="ARBA00023043"/>
    </source>
</evidence>
<sequence length="281" mass="31504">MVTWILQQLSNTGTADPRDIENEIGTALRIAVRNGNNSTGNKILDFLHNDQRLYPGEKVMKFVIRVCMVFGNVDLLGRILKYRARHEPECAQMLAENGLPVWKNELDILFRSGSRSGLRVLLRNGSISSNRLGRYLPLDWVFYCSREDLALLLLSNGGNIYARNRDGNTALQSAVRRGDMAGTTFLLNRGANPRDVMDGESACLRACRQAAAEIPARVLRTKLVREAQASLCNCSQPSWIKIPFPTRYGGFWIRGGIPLNTFSGQFLENSDTAHDTWTSHF</sequence>
<keyword evidence="1" id="KW-0677">Repeat</keyword>